<organism evidence="3 4">
    <name type="scientific">Terrabacter carboxydivorans</name>
    <dbReference type="NCBI Taxonomy" id="619730"/>
    <lineage>
        <taxon>Bacteria</taxon>
        <taxon>Bacillati</taxon>
        <taxon>Actinomycetota</taxon>
        <taxon>Actinomycetes</taxon>
        <taxon>Micrococcales</taxon>
        <taxon>Intrasporangiaceae</taxon>
        <taxon>Terrabacter</taxon>
    </lineage>
</organism>
<dbReference type="PANTHER" id="PTHR48104:SF30">
    <property type="entry name" value="METACASPASE-1"/>
    <property type="match status" value="1"/>
</dbReference>
<dbReference type="RefSeq" id="WP_344254296.1">
    <property type="nucleotide sequence ID" value="NZ_BAAARE010000006.1"/>
</dbReference>
<dbReference type="InterPro" id="IPR050452">
    <property type="entry name" value="Metacaspase"/>
</dbReference>
<dbReference type="Proteomes" id="UP001500730">
    <property type="component" value="Unassembled WGS sequence"/>
</dbReference>
<keyword evidence="4" id="KW-1185">Reference proteome</keyword>
<evidence type="ECO:0000313" key="3">
    <source>
        <dbReference type="EMBL" id="GAA2479127.1"/>
    </source>
</evidence>
<evidence type="ECO:0000259" key="2">
    <source>
        <dbReference type="Pfam" id="PF00656"/>
    </source>
</evidence>
<dbReference type="EMBL" id="BAAARE010000006">
    <property type="protein sequence ID" value="GAA2479127.1"/>
    <property type="molecule type" value="Genomic_DNA"/>
</dbReference>
<dbReference type="Gene3D" id="3.40.50.1460">
    <property type="match status" value="1"/>
</dbReference>
<dbReference type="Pfam" id="PF00656">
    <property type="entry name" value="Peptidase_C14"/>
    <property type="match status" value="1"/>
</dbReference>
<name>A0ABN3LA78_9MICO</name>
<dbReference type="InterPro" id="IPR011600">
    <property type="entry name" value="Pept_C14_caspase"/>
</dbReference>
<comment type="caution">
    <text evidence="3">The sequence shown here is derived from an EMBL/GenBank/DDBJ whole genome shotgun (WGS) entry which is preliminary data.</text>
</comment>
<protein>
    <recommendedName>
        <fullName evidence="2">Peptidase C14 caspase domain-containing protein</fullName>
    </recommendedName>
</protein>
<feature type="domain" description="Peptidase C14 caspase" evidence="2">
    <location>
        <begin position="5"/>
        <end position="274"/>
    </location>
</feature>
<proteinExistence type="predicted"/>
<evidence type="ECO:0000256" key="1">
    <source>
        <dbReference type="SAM" id="MobiDB-lite"/>
    </source>
</evidence>
<feature type="region of interest" description="Disordered" evidence="1">
    <location>
        <begin position="595"/>
        <end position="640"/>
    </location>
</feature>
<evidence type="ECO:0000313" key="4">
    <source>
        <dbReference type="Proteomes" id="UP001500730"/>
    </source>
</evidence>
<dbReference type="SUPFAM" id="SSF52129">
    <property type="entry name" value="Caspase-like"/>
    <property type="match status" value="1"/>
</dbReference>
<sequence length="661" mass="68832">MSGRVHALLVGIDAYPAPIPHLSGCVNDVTRFAEVLRDRVGGDALDVVVLTDAEATRSAVTTHLAEHLGRAAAEDVALFYFSGHGSQQVAPETSWSLEPDHRDETLVCVDSRSPGSWDLADKELAALLGTVTASGAHTLVVLDCCHSGGGTRADEVVRLAPPDPRPRPPSTYVGQDLAATVDVATQDGTGPVRGAGRWTPPGRHVLLAACRASEQAKEVTVDGERHGALSAALAAALSGSDGRPTYRDVLRQVTADVASRVTDQHPQVETADATELDRPFLGGALAATTRPLTLSRLPDGWSIDVGAVHGVPEPIGEDTTELAVYPLSGETSGSPLATAIVTRVLTDRSLVDLTPALDAAYVYRAVVTSIPLAPLRVGVLGDAAGAAALREAAARADETLVELVALTDGTDGAHGDASHPDADLLVRATPDGFVITRPGVIRPLVPVVAGAGREERTVLALERVARWLRLSALSNPATRLGPDSVRVEVDAGSGVVGVGGTLTIAYAGSEAPRFSVRLANTTSTPLWAALLDLTETYGIFTDAFPAGSVALGPGESTAVELLGQVADPAWQAGTLSLRDQLMVVTSTVEFDPRSLEQEELDVSAPPAATTRSAEVPSTPRSGLDRVLDGTRTRRLGPRAAAAAGADWRTDSVFVVTTRPRR</sequence>
<reference evidence="3 4" key="1">
    <citation type="journal article" date="2019" name="Int. J. Syst. Evol. Microbiol.">
        <title>The Global Catalogue of Microorganisms (GCM) 10K type strain sequencing project: providing services to taxonomists for standard genome sequencing and annotation.</title>
        <authorList>
            <consortium name="The Broad Institute Genomics Platform"/>
            <consortium name="The Broad Institute Genome Sequencing Center for Infectious Disease"/>
            <person name="Wu L."/>
            <person name="Ma J."/>
        </authorList>
    </citation>
    <scope>NUCLEOTIDE SEQUENCE [LARGE SCALE GENOMIC DNA]</scope>
    <source>
        <strain evidence="3 4">JCM 16259</strain>
    </source>
</reference>
<dbReference type="InterPro" id="IPR029030">
    <property type="entry name" value="Caspase-like_dom_sf"/>
</dbReference>
<feature type="compositionally biased region" description="Basic and acidic residues" evidence="1">
    <location>
        <begin position="622"/>
        <end position="631"/>
    </location>
</feature>
<accession>A0ABN3LA78</accession>
<dbReference type="PANTHER" id="PTHR48104">
    <property type="entry name" value="METACASPASE-4"/>
    <property type="match status" value="1"/>
</dbReference>
<gene>
    <name evidence="3" type="ORF">GCM10009858_15800</name>
</gene>